<dbReference type="HAMAP" id="MF_01315">
    <property type="entry name" value="Ribosomal_uS13"/>
    <property type="match status" value="1"/>
</dbReference>
<dbReference type="Pfam" id="PF00416">
    <property type="entry name" value="Ribosomal_S13"/>
    <property type="match status" value="1"/>
</dbReference>
<dbReference type="GO" id="GO:0003723">
    <property type="term" value="F:RNA binding"/>
    <property type="evidence" value="ECO:0007669"/>
    <property type="project" value="InterPro"/>
</dbReference>
<keyword evidence="6" id="KW-0496">Mitochondrion</keyword>
<dbReference type="GO" id="GO:0015935">
    <property type="term" value="C:small ribosomal subunit"/>
    <property type="evidence" value="ECO:0007669"/>
    <property type="project" value="TreeGrafter"/>
</dbReference>
<dbReference type="GO" id="GO:0003735">
    <property type="term" value="F:structural constituent of ribosome"/>
    <property type="evidence" value="ECO:0007669"/>
    <property type="project" value="InterPro"/>
</dbReference>
<dbReference type="GeneID" id="23454349"/>
<name>A0A0B5GWB9_THETB</name>
<dbReference type="RefSeq" id="YP_009121381.1">
    <property type="nucleotide sequence ID" value="NC_026452.1"/>
</dbReference>
<keyword evidence="2 4" id="KW-0689">Ribosomal protein</keyword>
<protein>
    <submittedName>
        <fullName evidence="6">Ribosomal protein S13</fullName>
    </submittedName>
</protein>
<dbReference type="InterPro" id="IPR001892">
    <property type="entry name" value="Ribosomal_uS13"/>
</dbReference>
<geneLocation type="mitochondrion" evidence="6"/>
<evidence type="ECO:0000256" key="5">
    <source>
        <dbReference type="SAM" id="MobiDB-lite"/>
    </source>
</evidence>
<accession>A0A0B5GWB9</accession>
<dbReference type="GO" id="GO:0006412">
    <property type="term" value="P:translation"/>
    <property type="evidence" value="ECO:0007669"/>
    <property type="project" value="InterPro"/>
</dbReference>
<reference evidence="6" key="1">
    <citation type="journal article" date="2014" name="Nucleic Acids Res.">
        <title>Widespread occurrence of organelle genome-encoded 5S rRNAs including permuted molecules.</title>
        <authorList>
            <person name="Valach M."/>
            <person name="Burger G."/>
            <person name="Gray M.W."/>
            <person name="Lang B.F."/>
        </authorList>
    </citation>
    <scope>NUCLEOTIDE SEQUENCE</scope>
    <source>
        <strain evidence="6">ATCC 50062</strain>
    </source>
</reference>
<dbReference type="FunFam" id="1.10.8.50:FF:000001">
    <property type="entry name" value="30S ribosomal protein S13"/>
    <property type="match status" value="1"/>
</dbReference>
<comment type="similarity">
    <text evidence="1 4">Belongs to the universal ribosomal protein uS13 family.</text>
</comment>
<dbReference type="PANTHER" id="PTHR10871">
    <property type="entry name" value="30S RIBOSOMAL PROTEIN S13/40S RIBOSOMAL PROTEIN S18"/>
    <property type="match status" value="1"/>
</dbReference>
<evidence type="ECO:0000256" key="2">
    <source>
        <dbReference type="ARBA" id="ARBA00022980"/>
    </source>
</evidence>
<organism evidence="6">
    <name type="scientific">Thecamonas trahens</name>
    <name type="common">Flagellate</name>
    <name type="synonym">Amastigomonas trahens</name>
    <dbReference type="NCBI Taxonomy" id="529818"/>
    <lineage>
        <taxon>Eukaryota</taxon>
        <taxon>Apusozoa</taxon>
        <taxon>Apusomonadida</taxon>
        <taxon>Apusomonadidae</taxon>
        <taxon>Thecamonas</taxon>
    </lineage>
</organism>
<feature type="region of interest" description="Disordered" evidence="5">
    <location>
        <begin position="93"/>
        <end position="114"/>
    </location>
</feature>
<dbReference type="PROSITE" id="PS50159">
    <property type="entry name" value="RIBOSOMAL_S13_2"/>
    <property type="match status" value="1"/>
</dbReference>
<evidence type="ECO:0000256" key="1">
    <source>
        <dbReference type="ARBA" id="ARBA00008080"/>
    </source>
</evidence>
<proteinExistence type="inferred from homology"/>
<dbReference type="Gene3D" id="4.10.910.10">
    <property type="entry name" value="30s ribosomal protein s13, domain 2"/>
    <property type="match status" value="1"/>
</dbReference>
<dbReference type="InterPro" id="IPR027437">
    <property type="entry name" value="Rbsml_uS13_C"/>
</dbReference>
<dbReference type="Gene3D" id="1.10.8.50">
    <property type="match status" value="1"/>
</dbReference>
<keyword evidence="3 4" id="KW-0687">Ribonucleoprotein</keyword>
<dbReference type="PANTHER" id="PTHR10871:SF1">
    <property type="entry name" value="SMALL RIBOSOMAL SUBUNIT PROTEIN US13M"/>
    <property type="match status" value="1"/>
</dbReference>
<dbReference type="GO" id="GO:0005739">
    <property type="term" value="C:mitochondrion"/>
    <property type="evidence" value="ECO:0007669"/>
    <property type="project" value="TreeGrafter"/>
</dbReference>
<dbReference type="EMBL" id="KP165389">
    <property type="protein sequence ID" value="AJF36647.1"/>
    <property type="molecule type" value="Genomic_DNA"/>
</dbReference>
<gene>
    <name evidence="6" type="primary">rps13</name>
</gene>
<dbReference type="InterPro" id="IPR010979">
    <property type="entry name" value="Ribosomal_uS13-like_H2TH"/>
</dbReference>
<dbReference type="PIRSF" id="PIRSF002134">
    <property type="entry name" value="Ribosomal_S13"/>
    <property type="match status" value="1"/>
</dbReference>
<sequence>MAYLLGANVPNNKPVYIGLTHIYGIGTKKALEICFELKINRNLLFKDLQDNQLTRLQRYISQNYLTDSLLKKQKEQDIDSLIKNKSYRGKRHKMYYPVRGQRTHTNARTVKRVR</sequence>
<evidence type="ECO:0000256" key="3">
    <source>
        <dbReference type="ARBA" id="ARBA00023274"/>
    </source>
</evidence>
<evidence type="ECO:0000313" key="6">
    <source>
        <dbReference type="EMBL" id="AJF36647.1"/>
    </source>
</evidence>
<dbReference type="SUPFAM" id="SSF46946">
    <property type="entry name" value="S13-like H2TH domain"/>
    <property type="match status" value="1"/>
</dbReference>
<evidence type="ECO:0000256" key="4">
    <source>
        <dbReference type="RuleBase" id="RU003830"/>
    </source>
</evidence>
<dbReference type="AlphaFoldDB" id="A0A0B5GWB9"/>